<feature type="transmembrane region" description="Helical" evidence="2">
    <location>
        <begin position="120"/>
        <end position="148"/>
    </location>
</feature>
<comment type="caution">
    <text evidence="3">The sequence shown here is derived from an EMBL/GenBank/DDBJ whole genome shotgun (WGS) entry which is preliminary data.</text>
</comment>
<organism evidence="3 4">
    <name type="scientific">Streptomyces monashensis</name>
    <dbReference type="NCBI Taxonomy" id="1678012"/>
    <lineage>
        <taxon>Bacteria</taxon>
        <taxon>Bacillati</taxon>
        <taxon>Actinomycetota</taxon>
        <taxon>Actinomycetes</taxon>
        <taxon>Kitasatosporales</taxon>
        <taxon>Streptomycetaceae</taxon>
        <taxon>Streptomyces</taxon>
    </lineage>
</organism>
<dbReference type="EMBL" id="MLYO01000063">
    <property type="protein sequence ID" value="OIJ95835.1"/>
    <property type="molecule type" value="Genomic_DNA"/>
</dbReference>
<sequence>MEPQKPSPESRQSEGCLVVAIRIPVRIVVLVLVVPVRVVWDGLVVVGRFLPGTLLRPRGRALARVAAGLWRYVLVPVGGALGWLGRVLVVVPAAWLHRSVLTPLGRYLFVVPARWLCARVLAPVATAVGLAVYGALRVVFVLPALALWRWVLAPVGRVLAVVAREAGEALSHAWRVAGRLSRAVGRLLGTLVRWILVESVRRVYRSLLTPVGRLVRDAVLRPAARGARAVGRAVRGAPAGARDTVRQVRADVRRALFGEPRQPAAVDRREPQGPAARTLGSSTTALTKD</sequence>
<dbReference type="Proteomes" id="UP000179642">
    <property type="component" value="Unassembled WGS sequence"/>
</dbReference>
<dbReference type="OrthoDB" id="4538058at2"/>
<keyword evidence="2" id="KW-0812">Transmembrane</keyword>
<accession>A0A1S2PR01</accession>
<evidence type="ECO:0000256" key="1">
    <source>
        <dbReference type="SAM" id="MobiDB-lite"/>
    </source>
</evidence>
<protein>
    <submittedName>
        <fullName evidence="3">Uncharacterized protein</fullName>
    </submittedName>
</protein>
<feature type="compositionally biased region" description="Polar residues" evidence="1">
    <location>
        <begin position="279"/>
        <end position="289"/>
    </location>
</feature>
<name>A0A1S2PR01_9ACTN</name>
<feature type="region of interest" description="Disordered" evidence="1">
    <location>
        <begin position="260"/>
        <end position="289"/>
    </location>
</feature>
<evidence type="ECO:0000313" key="3">
    <source>
        <dbReference type="EMBL" id="OIJ95835.1"/>
    </source>
</evidence>
<evidence type="ECO:0000313" key="4">
    <source>
        <dbReference type="Proteomes" id="UP000179642"/>
    </source>
</evidence>
<gene>
    <name evidence="3" type="ORF">BIV23_33520</name>
</gene>
<reference evidence="3 4" key="1">
    <citation type="submission" date="2016-10" db="EMBL/GenBank/DDBJ databases">
        <title>Genome sequence of Streptomyces sp. MUSC 1.</title>
        <authorList>
            <person name="Lee L.-H."/>
            <person name="Ser H.-L."/>
            <person name="Law J.W.-F."/>
        </authorList>
    </citation>
    <scope>NUCLEOTIDE SEQUENCE [LARGE SCALE GENOMIC DNA]</scope>
    <source>
        <strain evidence="3 4">MUSC 1</strain>
    </source>
</reference>
<evidence type="ECO:0000256" key="2">
    <source>
        <dbReference type="SAM" id="Phobius"/>
    </source>
</evidence>
<dbReference type="RefSeq" id="WP_071384755.1">
    <property type="nucleotide sequence ID" value="NZ_MLYO01000063.1"/>
</dbReference>
<keyword evidence="2" id="KW-1133">Transmembrane helix</keyword>
<dbReference type="AlphaFoldDB" id="A0A1S2PR01"/>
<proteinExistence type="predicted"/>
<keyword evidence="4" id="KW-1185">Reference proteome</keyword>
<feature type="transmembrane region" description="Helical" evidence="2">
    <location>
        <begin position="72"/>
        <end position="95"/>
    </location>
</feature>
<keyword evidence="2" id="KW-0472">Membrane</keyword>
<feature type="transmembrane region" description="Helical" evidence="2">
    <location>
        <begin position="27"/>
        <end position="51"/>
    </location>
</feature>